<feature type="transmembrane region" description="Helical" evidence="1">
    <location>
        <begin position="17"/>
        <end position="37"/>
    </location>
</feature>
<gene>
    <name evidence="2" type="ORF">CCMA1212_002098</name>
</gene>
<dbReference type="RefSeq" id="XP_073562501.1">
    <property type="nucleotide sequence ID" value="XM_073699499.1"/>
</dbReference>
<keyword evidence="3" id="KW-1185">Reference proteome</keyword>
<organism evidence="2 3">
    <name type="scientific">Trichoderma ghanense</name>
    <dbReference type="NCBI Taxonomy" id="65468"/>
    <lineage>
        <taxon>Eukaryota</taxon>
        <taxon>Fungi</taxon>
        <taxon>Dikarya</taxon>
        <taxon>Ascomycota</taxon>
        <taxon>Pezizomycotina</taxon>
        <taxon>Sordariomycetes</taxon>
        <taxon>Hypocreomycetidae</taxon>
        <taxon>Hypocreales</taxon>
        <taxon>Hypocreaceae</taxon>
        <taxon>Trichoderma</taxon>
    </lineage>
</organism>
<keyword evidence="1" id="KW-0472">Membrane</keyword>
<keyword evidence="1" id="KW-1133">Transmembrane helix</keyword>
<evidence type="ECO:0000313" key="2">
    <source>
        <dbReference type="EMBL" id="TFB06300.1"/>
    </source>
</evidence>
<dbReference type="Proteomes" id="UP001642720">
    <property type="component" value="Unassembled WGS sequence"/>
</dbReference>
<evidence type="ECO:0000313" key="3">
    <source>
        <dbReference type="Proteomes" id="UP001642720"/>
    </source>
</evidence>
<reference evidence="2 3" key="1">
    <citation type="submission" date="2018-01" db="EMBL/GenBank/DDBJ databases">
        <title>Genome characterization of the sugarcane-associated fungus Trichoderma ghanense CCMA-1212 and their application in lignocelulose bioconversion.</title>
        <authorList>
            <person name="Steindorff A.S."/>
            <person name="Mendes T.D."/>
            <person name="Vilela E.S.D."/>
            <person name="Rodrigues D.S."/>
            <person name="Formighieri E.F."/>
            <person name="Melo I.S."/>
            <person name="Favaro L.C.L."/>
        </authorList>
    </citation>
    <scope>NUCLEOTIDE SEQUENCE [LARGE SCALE GENOMIC DNA]</scope>
    <source>
        <strain evidence="2 3">CCMA-1212</strain>
    </source>
</reference>
<sequence>MFASAANSEMFLLRQRGIVSAFFSGVPLLFDVGFSWLSCKLQRQVSHVSMTANRII</sequence>
<dbReference type="GeneID" id="300573949"/>
<name>A0ABY2HG51_9HYPO</name>
<accession>A0ABY2HG51</accession>
<comment type="caution">
    <text evidence="2">The sequence shown here is derived from an EMBL/GenBank/DDBJ whole genome shotgun (WGS) entry which is preliminary data.</text>
</comment>
<proteinExistence type="predicted"/>
<dbReference type="EMBL" id="PPTA01000002">
    <property type="protein sequence ID" value="TFB06300.1"/>
    <property type="molecule type" value="Genomic_DNA"/>
</dbReference>
<evidence type="ECO:0000256" key="1">
    <source>
        <dbReference type="SAM" id="Phobius"/>
    </source>
</evidence>
<keyword evidence="1" id="KW-0812">Transmembrane</keyword>
<protein>
    <submittedName>
        <fullName evidence="2">Uncharacterized protein</fullName>
    </submittedName>
</protein>